<gene>
    <name evidence="1" type="ORF">NW762_009131</name>
</gene>
<sequence length="343" mass="38704">MSDMEVLESMSWRRVIERMKRQLWLDRLINKYRVQLSQFPVTARARNFVPPEVSSTHSFSSSSINYTVKGVVGEHQVDALPDTGAKNNFISPRLVKKLRLIARANSKTSVQLPNGQKVRSPGTVEVPFSFSGERGGHLLECCILPTVTWDLILCQSFLEATNTLTTFARRVTKSLRSTTTQLQFNLLDNDRRCLWGRLSDLPASALADAGCDIMLISTQFATKHSLKIDRSVEHRRIIQYADGSVDTTIGLIRDVAWQFGGSEERVQCDFYVLDNLTVDAVLSSHFLFELDVFARFGNQMVDASPTSDFQLSDLYNIRLINGYSRELEALEHSCIADSMPRSL</sequence>
<evidence type="ECO:0000313" key="1">
    <source>
        <dbReference type="EMBL" id="KAJ4256057.1"/>
    </source>
</evidence>
<comment type="caution">
    <text evidence="1">The sequence shown here is derived from an EMBL/GenBank/DDBJ whole genome shotgun (WGS) entry which is preliminary data.</text>
</comment>
<name>A0A9W8VBY5_9HYPO</name>
<proteinExistence type="predicted"/>
<keyword evidence="2" id="KW-1185">Reference proteome</keyword>
<dbReference type="Pfam" id="PF13650">
    <property type="entry name" value="Asp_protease_2"/>
    <property type="match status" value="1"/>
</dbReference>
<dbReference type="Proteomes" id="UP001152049">
    <property type="component" value="Unassembled WGS sequence"/>
</dbReference>
<evidence type="ECO:0000313" key="2">
    <source>
        <dbReference type="Proteomes" id="UP001152049"/>
    </source>
</evidence>
<reference evidence="1" key="1">
    <citation type="submission" date="2022-09" db="EMBL/GenBank/DDBJ databases">
        <title>Fusarium specimens isolated from Avocado Roots.</title>
        <authorList>
            <person name="Stajich J."/>
            <person name="Roper C."/>
            <person name="Heimlech-Rivalta G."/>
        </authorList>
    </citation>
    <scope>NUCLEOTIDE SEQUENCE</scope>
    <source>
        <strain evidence="1">CF00136</strain>
    </source>
</reference>
<dbReference type="Gene3D" id="2.40.70.10">
    <property type="entry name" value="Acid Proteases"/>
    <property type="match status" value="2"/>
</dbReference>
<dbReference type="OrthoDB" id="6079484at2759"/>
<dbReference type="InterPro" id="IPR021109">
    <property type="entry name" value="Peptidase_aspartic_dom_sf"/>
</dbReference>
<dbReference type="AlphaFoldDB" id="A0A9W8VBY5"/>
<dbReference type="EMBL" id="JAOQAZ010000019">
    <property type="protein sequence ID" value="KAJ4256057.1"/>
    <property type="molecule type" value="Genomic_DNA"/>
</dbReference>
<protein>
    <submittedName>
        <fullName evidence="1">Uncharacterized protein</fullName>
    </submittedName>
</protein>
<dbReference type="CDD" id="cd00303">
    <property type="entry name" value="retropepsin_like"/>
    <property type="match status" value="2"/>
</dbReference>
<organism evidence="1 2">
    <name type="scientific">Fusarium torreyae</name>
    <dbReference type="NCBI Taxonomy" id="1237075"/>
    <lineage>
        <taxon>Eukaryota</taxon>
        <taxon>Fungi</taxon>
        <taxon>Dikarya</taxon>
        <taxon>Ascomycota</taxon>
        <taxon>Pezizomycotina</taxon>
        <taxon>Sordariomycetes</taxon>
        <taxon>Hypocreomycetidae</taxon>
        <taxon>Hypocreales</taxon>
        <taxon>Nectriaceae</taxon>
        <taxon>Fusarium</taxon>
    </lineage>
</organism>
<dbReference type="SUPFAM" id="SSF50630">
    <property type="entry name" value="Acid proteases"/>
    <property type="match status" value="1"/>
</dbReference>
<accession>A0A9W8VBY5</accession>